<comment type="caution">
    <text evidence="2">The sequence shown here is derived from an EMBL/GenBank/DDBJ whole genome shotgun (WGS) entry which is preliminary data.</text>
</comment>
<dbReference type="EMBL" id="JAUYVH010000002">
    <property type="protein sequence ID" value="MDQ9169948.1"/>
    <property type="molecule type" value="Genomic_DNA"/>
</dbReference>
<dbReference type="Proteomes" id="UP001225596">
    <property type="component" value="Unassembled WGS sequence"/>
</dbReference>
<keyword evidence="1" id="KW-1133">Transmembrane helix</keyword>
<evidence type="ECO:0000313" key="2">
    <source>
        <dbReference type="EMBL" id="MDQ9169948.1"/>
    </source>
</evidence>
<dbReference type="RefSeq" id="WP_338435870.1">
    <property type="nucleotide sequence ID" value="NZ_JAUYVH010000002.1"/>
</dbReference>
<evidence type="ECO:0000256" key="1">
    <source>
        <dbReference type="SAM" id="Phobius"/>
    </source>
</evidence>
<keyword evidence="1" id="KW-0812">Transmembrane</keyword>
<keyword evidence="1" id="KW-0472">Membrane</keyword>
<proteinExistence type="predicted"/>
<keyword evidence="3" id="KW-1185">Reference proteome</keyword>
<organism evidence="2 3">
    <name type="scientific">Keguizhuia sedimenti</name>
    <dbReference type="NCBI Taxonomy" id="3064264"/>
    <lineage>
        <taxon>Bacteria</taxon>
        <taxon>Pseudomonadati</taxon>
        <taxon>Pseudomonadota</taxon>
        <taxon>Betaproteobacteria</taxon>
        <taxon>Burkholderiales</taxon>
        <taxon>Oxalobacteraceae</taxon>
        <taxon>Keguizhuia</taxon>
    </lineage>
</organism>
<protein>
    <submittedName>
        <fullName evidence="2">Uncharacterized protein</fullName>
    </submittedName>
</protein>
<evidence type="ECO:0000313" key="3">
    <source>
        <dbReference type="Proteomes" id="UP001225596"/>
    </source>
</evidence>
<accession>A0ABU1BLU0</accession>
<name>A0ABU1BLU0_9BURK</name>
<sequence length="50" mass="5325">MNFLLFFGALCAVRTGAEAFSKGRSGHGNGWFALGLLLNILALVLIAYLP</sequence>
<reference evidence="2 3" key="1">
    <citation type="submission" date="2023-08" db="EMBL/GenBank/DDBJ databases">
        <title>Oxalobacteraceae gen .nov., isolated from river sludge outside the plant.</title>
        <authorList>
            <person name="Zhao S.Y."/>
        </authorList>
    </citation>
    <scope>NUCLEOTIDE SEQUENCE [LARGE SCALE GENOMIC DNA]</scope>
    <source>
        <strain evidence="2 3">R-40</strain>
    </source>
</reference>
<gene>
    <name evidence="2" type="ORF">Q8A64_05935</name>
</gene>
<feature type="transmembrane region" description="Helical" evidence="1">
    <location>
        <begin position="29"/>
        <end position="49"/>
    </location>
</feature>